<evidence type="ECO:0000256" key="7">
    <source>
        <dbReference type="SAM" id="MobiDB-lite"/>
    </source>
</evidence>
<organism evidence="11 12">
    <name type="scientific">Lingula anatina</name>
    <name type="common">Brachiopod</name>
    <name type="synonym">Lingula unguis</name>
    <dbReference type="NCBI Taxonomy" id="7574"/>
    <lineage>
        <taxon>Eukaryota</taxon>
        <taxon>Metazoa</taxon>
        <taxon>Spiralia</taxon>
        <taxon>Lophotrochozoa</taxon>
        <taxon>Brachiopoda</taxon>
        <taxon>Linguliformea</taxon>
        <taxon>Lingulata</taxon>
        <taxon>Lingulida</taxon>
        <taxon>Linguloidea</taxon>
        <taxon>Lingulidae</taxon>
        <taxon>Lingula</taxon>
    </lineage>
</organism>
<evidence type="ECO:0000256" key="4">
    <source>
        <dbReference type="ARBA" id="ARBA00023136"/>
    </source>
</evidence>
<evidence type="ECO:0000313" key="12">
    <source>
        <dbReference type="RefSeq" id="XP_013384017.1"/>
    </source>
</evidence>
<dbReference type="Pfam" id="PF01094">
    <property type="entry name" value="ANF_receptor"/>
    <property type="match status" value="2"/>
</dbReference>
<reference evidence="12" key="1">
    <citation type="submission" date="2025-08" db="UniProtKB">
        <authorList>
            <consortium name="RefSeq"/>
        </authorList>
    </citation>
    <scope>IDENTIFICATION</scope>
    <source>
        <tissue evidence="12">Gonads</tissue>
    </source>
</reference>
<keyword evidence="2 8" id="KW-0812">Transmembrane</keyword>
<dbReference type="SUPFAM" id="SSF53822">
    <property type="entry name" value="Periplasmic binding protein-like I"/>
    <property type="match status" value="2"/>
</dbReference>
<accession>A0A1S3HD98</accession>
<evidence type="ECO:0000256" key="6">
    <source>
        <dbReference type="ARBA" id="ARBA00023180"/>
    </source>
</evidence>
<keyword evidence="5" id="KW-0675">Receptor</keyword>
<comment type="subcellular location">
    <subcellularLocation>
        <location evidence="1">Membrane</location>
        <topology evidence="1">Multi-pass membrane protein</topology>
    </subcellularLocation>
</comment>
<dbReference type="OrthoDB" id="425344at2759"/>
<feature type="region of interest" description="Disordered" evidence="7">
    <location>
        <begin position="1062"/>
        <end position="1082"/>
    </location>
</feature>
<evidence type="ECO:0000256" key="2">
    <source>
        <dbReference type="ARBA" id="ARBA00022692"/>
    </source>
</evidence>
<keyword evidence="11" id="KW-1185">Reference proteome</keyword>
<keyword evidence="9" id="KW-0732">Signal</keyword>
<dbReference type="GO" id="GO:0004930">
    <property type="term" value="F:G protein-coupled receptor activity"/>
    <property type="evidence" value="ECO:0007669"/>
    <property type="project" value="InterPro"/>
</dbReference>
<evidence type="ECO:0000256" key="5">
    <source>
        <dbReference type="ARBA" id="ARBA00023170"/>
    </source>
</evidence>
<proteinExistence type="predicted"/>
<dbReference type="GO" id="GO:0016020">
    <property type="term" value="C:membrane"/>
    <property type="evidence" value="ECO:0007669"/>
    <property type="project" value="UniProtKB-SubCell"/>
</dbReference>
<dbReference type="Gene3D" id="3.40.50.2300">
    <property type="match status" value="4"/>
</dbReference>
<dbReference type="Proteomes" id="UP000085678">
    <property type="component" value="Unplaced"/>
</dbReference>
<dbReference type="InterPro" id="IPR050726">
    <property type="entry name" value="mGluR"/>
</dbReference>
<dbReference type="InterPro" id="IPR000337">
    <property type="entry name" value="GPCR_3"/>
</dbReference>
<dbReference type="RefSeq" id="XP_013384017.1">
    <property type="nucleotide sequence ID" value="XM_013528563.1"/>
</dbReference>
<evidence type="ECO:0000256" key="9">
    <source>
        <dbReference type="SAM" id="SignalP"/>
    </source>
</evidence>
<keyword evidence="6" id="KW-0325">Glycoprotein</keyword>
<feature type="chain" id="PRO_5010380294" evidence="9">
    <location>
        <begin position="26"/>
        <end position="1388"/>
    </location>
</feature>
<sequence>MGSTLPWVPWALVIAGLVWFALAQAQQDPPNSCIPRERYLRIPGDAYITALLDIHHPDPGRPWRCGTGVNKRAVLELETMLWAIDRINTAGYFGAGKLGLEVYDTCGLKNDAVQFASDKLSFLYDCTTSCAVNGTFLGLIGPSNCDAADAVATLMKGRNVTQVLTSECSKQYVTSDVTAYPSLFRTFQRPKTRNEALLALVKDLQWSLVGAVYTKSQESIEQFQEFKEMANKNGICIGHSEPVLPSMNMNSLAQWAGEEYFDLGSATGANMGVVYFGDNEMLVNIFTEIQTRNLNRDLKNLHWILSTDQFSSKELSDIGSYGEGAIVVSTMSFSLQQVTEFITKRINEGAVATPENPWLKNLTTSDVVISETMVPSLDAIYLYAKTLKETGASLCSLNSGNICPEVNYNSIRQRFENIRVLYTDLGDMAPNDFVSTDRNISFQYDHHLRSLTNDSQQQLQQNYFLLARNSPQNLKPIGNYTEEGGFYFVASELTIRTSSCASICTNCIQQVRRDYDFFVKEGDVYILALMKLHNRAKDPSDKYGCGEYDTVSNPYPQVEALLFALEEMSNKTGINFGAIVYDACDSSVRLTNMLGNFFNNETGDPHFALTVKGKPLDINKVVGCIGAFTSTDTLTAAAFLTHMKRILVSYSASSTLLDDRKRFPYFLRTLPSDSKQAKAILDIIKHLKSNYVHLVHVDNDYGRTGASAFKDLAQENGICITQSTPKILDLDGGNAIGIAGQLLDSNDANIVVFFGEDDHAINFLSGLKQVTRDIMRQFVFIFSEAIADGEAEIRRQFPDLVLGSISLNVDNQHRWHTSFYNYLSKKTPDFSANPMWFNEFWEHNFQCSLDSSFSKDRSLCMGNERIAKASVLTGNPWVPPIITAALALTQGLSELQCLTPLSQCAVEDIVSSVAGTTLQSEQATSFRPFDDNGNGLIGYKIFSFQKNSSGTIYKEVGSISPNGSLVGLEDNVFYAKNGDVIRDFQSTCQGAVKGCDFCVVNDGEKEEGQEGLVTALVLVSVVLAVGLVAVAVFLYTRYKNDNCQVIARSCLVIHRPTSSSFKQNGVLHNETQSQTPIQTTTQDDADIDSIYTTPVSDNFNRLGLFFGLTSSSVDGSTRSADSDVGAANYGPPLPKRNSENGGRGRASTMPSRSISLPPKAMRSSADDSEVESEPAYLQMNRSEPGFPIKRQRPAARDPLSGLATLPRNNRNRHLQRNTPDRDSLEMYRHSESVHYHSSPLIDQSPPVSQQKSRPSDSEPVQYSTLSIPSTNAYTSPPRASAPRPTALYYPSSDRHHTSGESGSSGRLSPILPKPQGKAAVPSHYDPYPYSYVNNAYSPEPAPQGDDGSKSISSVIQYENPTPNLRPHAAGMIPNWLESQTDGLRSKYV</sequence>
<evidence type="ECO:0000256" key="1">
    <source>
        <dbReference type="ARBA" id="ARBA00004141"/>
    </source>
</evidence>
<name>A0A1S3HD98_LINAN</name>
<protein>
    <submittedName>
        <fullName evidence="12">Uncharacterized protein LOC106154264</fullName>
    </submittedName>
</protein>
<feature type="compositionally biased region" description="Polar residues" evidence="7">
    <location>
        <begin position="1245"/>
        <end position="1271"/>
    </location>
</feature>
<evidence type="ECO:0000256" key="3">
    <source>
        <dbReference type="ARBA" id="ARBA00022989"/>
    </source>
</evidence>
<gene>
    <name evidence="12" type="primary">LOC106154264</name>
</gene>
<feature type="compositionally biased region" description="Low complexity" evidence="7">
    <location>
        <begin position="1071"/>
        <end position="1082"/>
    </location>
</feature>
<dbReference type="PRINTS" id="PR00248">
    <property type="entry name" value="GPCRMGR"/>
</dbReference>
<keyword evidence="3 8" id="KW-1133">Transmembrane helix</keyword>
<dbReference type="KEGG" id="lak:106154264"/>
<dbReference type="PANTHER" id="PTHR24060">
    <property type="entry name" value="METABOTROPIC GLUTAMATE RECEPTOR"/>
    <property type="match status" value="1"/>
</dbReference>
<keyword evidence="4 8" id="KW-0472">Membrane</keyword>
<feature type="signal peptide" evidence="9">
    <location>
        <begin position="1"/>
        <end position="25"/>
    </location>
</feature>
<evidence type="ECO:0000313" key="11">
    <source>
        <dbReference type="Proteomes" id="UP000085678"/>
    </source>
</evidence>
<dbReference type="InterPro" id="IPR028082">
    <property type="entry name" value="Peripla_BP_I"/>
</dbReference>
<feature type="transmembrane region" description="Helical" evidence="8">
    <location>
        <begin position="1012"/>
        <end position="1035"/>
    </location>
</feature>
<evidence type="ECO:0000256" key="8">
    <source>
        <dbReference type="SAM" id="Phobius"/>
    </source>
</evidence>
<feature type="compositionally biased region" description="Low complexity" evidence="7">
    <location>
        <begin position="1272"/>
        <end position="1286"/>
    </location>
</feature>
<dbReference type="InParanoid" id="A0A1S3HD98"/>
<feature type="domain" description="Receptor ligand binding region" evidence="10">
    <location>
        <begin position="559"/>
        <end position="820"/>
    </location>
</feature>
<dbReference type="GeneID" id="106154264"/>
<feature type="compositionally biased region" description="Basic and acidic residues" evidence="7">
    <location>
        <begin position="1218"/>
        <end position="1234"/>
    </location>
</feature>
<evidence type="ECO:0000259" key="10">
    <source>
        <dbReference type="Pfam" id="PF01094"/>
    </source>
</evidence>
<feature type="domain" description="Receptor ligand binding region" evidence="10">
    <location>
        <begin position="77"/>
        <end position="398"/>
    </location>
</feature>
<feature type="region of interest" description="Disordered" evidence="7">
    <location>
        <begin position="1113"/>
        <end position="1322"/>
    </location>
</feature>
<dbReference type="STRING" id="7574.A0A1S3HD98"/>
<dbReference type="InterPro" id="IPR001828">
    <property type="entry name" value="ANF_lig-bd_rcpt"/>
</dbReference>